<protein>
    <submittedName>
        <fullName evidence="1">Uncharacterized protein</fullName>
    </submittedName>
</protein>
<comment type="caution">
    <text evidence="1">The sequence shown here is derived from an EMBL/GenBank/DDBJ whole genome shotgun (WGS) entry which is preliminary data.</text>
</comment>
<dbReference type="EMBL" id="JANIEX010000010">
    <property type="protein sequence ID" value="KAJ3576516.1"/>
    <property type="molecule type" value="Genomic_DNA"/>
</dbReference>
<name>A0AAD5W3U8_9AGAR</name>
<reference evidence="1" key="1">
    <citation type="submission" date="2022-07" db="EMBL/GenBank/DDBJ databases">
        <title>Genome Sequence of Leucocoprinus birnbaumii.</title>
        <authorList>
            <person name="Buettner E."/>
        </authorList>
    </citation>
    <scope>NUCLEOTIDE SEQUENCE</scope>
    <source>
        <strain evidence="1">VT141</strain>
    </source>
</reference>
<dbReference type="Proteomes" id="UP001213000">
    <property type="component" value="Unassembled WGS sequence"/>
</dbReference>
<accession>A0AAD5W3U8</accession>
<sequence>MEHLLTADHWALVARIIIHFRRVNSIFDLMVASKLTERRTQNRLLRLYAGWTSPFVVFKYWLGLCSQYRLWRIFHSLHPVNDRFTSPVAAKQTPIIGHIWDESLPYPWLYSLRADYVWLDLLMDIVLASGISAEKQRKIRVRFSLHLSLSTAPGEQ</sequence>
<proteinExistence type="predicted"/>
<evidence type="ECO:0000313" key="2">
    <source>
        <dbReference type="Proteomes" id="UP001213000"/>
    </source>
</evidence>
<evidence type="ECO:0000313" key="1">
    <source>
        <dbReference type="EMBL" id="KAJ3576516.1"/>
    </source>
</evidence>
<dbReference type="AlphaFoldDB" id="A0AAD5W3U8"/>
<gene>
    <name evidence="1" type="ORF">NP233_g374</name>
</gene>
<organism evidence="1 2">
    <name type="scientific">Leucocoprinus birnbaumii</name>
    <dbReference type="NCBI Taxonomy" id="56174"/>
    <lineage>
        <taxon>Eukaryota</taxon>
        <taxon>Fungi</taxon>
        <taxon>Dikarya</taxon>
        <taxon>Basidiomycota</taxon>
        <taxon>Agaricomycotina</taxon>
        <taxon>Agaricomycetes</taxon>
        <taxon>Agaricomycetidae</taxon>
        <taxon>Agaricales</taxon>
        <taxon>Agaricineae</taxon>
        <taxon>Agaricaceae</taxon>
        <taxon>Leucocoprinus</taxon>
    </lineage>
</organism>
<keyword evidence="2" id="KW-1185">Reference proteome</keyword>